<evidence type="ECO:0000256" key="6">
    <source>
        <dbReference type="ARBA" id="ARBA00023136"/>
    </source>
</evidence>
<dbReference type="Pfam" id="PF01694">
    <property type="entry name" value="Rhomboid"/>
    <property type="match status" value="1"/>
</dbReference>
<keyword evidence="5 8" id="KW-1133">Transmembrane helix</keyword>
<feature type="transmembrane region" description="Helical" evidence="8">
    <location>
        <begin position="321"/>
        <end position="337"/>
    </location>
</feature>
<dbReference type="PROSITE" id="PS50293">
    <property type="entry name" value="TPR_REGION"/>
    <property type="match status" value="1"/>
</dbReference>
<organism evidence="10 11">
    <name type="scientific">Halobacillus amylolyticus</name>
    <dbReference type="NCBI Taxonomy" id="2932259"/>
    <lineage>
        <taxon>Bacteria</taxon>
        <taxon>Bacillati</taxon>
        <taxon>Bacillota</taxon>
        <taxon>Bacilli</taxon>
        <taxon>Bacillales</taxon>
        <taxon>Bacillaceae</taxon>
        <taxon>Halobacillus</taxon>
    </lineage>
</organism>
<dbReference type="SUPFAM" id="SSF144091">
    <property type="entry name" value="Rhomboid-like"/>
    <property type="match status" value="1"/>
</dbReference>
<keyword evidence="4 10" id="KW-0378">Hydrolase</keyword>
<dbReference type="InterPro" id="IPR035952">
    <property type="entry name" value="Rhomboid-like_sf"/>
</dbReference>
<evidence type="ECO:0000256" key="5">
    <source>
        <dbReference type="ARBA" id="ARBA00022989"/>
    </source>
</evidence>
<feature type="transmembrane region" description="Helical" evidence="8">
    <location>
        <begin position="176"/>
        <end position="200"/>
    </location>
</feature>
<dbReference type="InterPro" id="IPR019734">
    <property type="entry name" value="TPR_rpt"/>
</dbReference>
<dbReference type="EMBL" id="CP095075">
    <property type="protein sequence ID" value="UOR12311.1"/>
    <property type="molecule type" value="Genomic_DNA"/>
</dbReference>
<evidence type="ECO:0000256" key="1">
    <source>
        <dbReference type="ARBA" id="ARBA00004141"/>
    </source>
</evidence>
<dbReference type="InterPro" id="IPR022764">
    <property type="entry name" value="Peptidase_S54_rhomboid_dom"/>
</dbReference>
<feature type="repeat" description="TPR" evidence="7">
    <location>
        <begin position="467"/>
        <end position="500"/>
    </location>
</feature>
<dbReference type="GO" id="GO:0008233">
    <property type="term" value="F:peptidase activity"/>
    <property type="evidence" value="ECO:0007669"/>
    <property type="project" value="UniProtKB-KW"/>
</dbReference>
<dbReference type="PANTHER" id="PTHR43731">
    <property type="entry name" value="RHOMBOID PROTEASE"/>
    <property type="match status" value="1"/>
</dbReference>
<evidence type="ECO:0000259" key="9">
    <source>
        <dbReference type="Pfam" id="PF01694"/>
    </source>
</evidence>
<dbReference type="Pfam" id="PF13414">
    <property type="entry name" value="TPR_11"/>
    <property type="match status" value="1"/>
</dbReference>
<keyword evidence="3 8" id="KW-0812">Transmembrane</keyword>
<keyword evidence="7" id="KW-0802">TPR repeat</keyword>
<comment type="subcellular location">
    <subcellularLocation>
        <location evidence="1">Membrane</location>
        <topology evidence="1">Multi-pass membrane protein</topology>
    </subcellularLocation>
</comment>
<protein>
    <submittedName>
        <fullName evidence="10">Rhomboid family intramembrane serine protease</fullName>
        <ecNumber evidence="10">3.4.21.105</ecNumber>
    </submittedName>
</protein>
<feature type="transmembrane region" description="Helical" evidence="8">
    <location>
        <begin position="291"/>
        <end position="309"/>
    </location>
</feature>
<feature type="domain" description="Peptidase S54 rhomboid" evidence="9">
    <location>
        <begin position="226"/>
        <end position="358"/>
    </location>
</feature>
<dbReference type="Proteomes" id="UP000830326">
    <property type="component" value="Chromosome"/>
</dbReference>
<dbReference type="GO" id="GO:0006508">
    <property type="term" value="P:proteolysis"/>
    <property type="evidence" value="ECO:0007669"/>
    <property type="project" value="UniProtKB-KW"/>
</dbReference>
<dbReference type="EC" id="3.4.21.105" evidence="10"/>
<dbReference type="Gene3D" id="1.20.1540.10">
    <property type="entry name" value="Rhomboid-like"/>
    <property type="match status" value="1"/>
</dbReference>
<name>A0ABY4HBN9_9BACI</name>
<dbReference type="Gene3D" id="1.25.40.10">
    <property type="entry name" value="Tetratricopeptide repeat domain"/>
    <property type="match status" value="1"/>
</dbReference>
<gene>
    <name evidence="10" type="ORF">MUO15_01905</name>
</gene>
<reference evidence="10" key="1">
    <citation type="submission" date="2022-04" db="EMBL/GenBank/DDBJ databases">
        <title>Halobacillus sp. isolated from saltern.</title>
        <authorList>
            <person name="Won M."/>
            <person name="Lee C.-M."/>
            <person name="Woen H.-Y."/>
            <person name="Kwon S.-W."/>
        </authorList>
    </citation>
    <scope>NUCLEOTIDE SEQUENCE</scope>
    <source>
        <strain evidence="10">SSHM10-5</strain>
    </source>
</reference>
<dbReference type="RefSeq" id="WP_245033051.1">
    <property type="nucleotide sequence ID" value="NZ_CP095075.1"/>
</dbReference>
<evidence type="ECO:0000256" key="2">
    <source>
        <dbReference type="ARBA" id="ARBA00009045"/>
    </source>
</evidence>
<dbReference type="InterPro" id="IPR011990">
    <property type="entry name" value="TPR-like_helical_dom_sf"/>
</dbReference>
<sequence>MFIKQEYFFWKLAHDLVSHQDFEILHVNVDNSEVWLEKDKGGKVQVIRLFHGQFNWRNQLIRDLERVKLQMKQNKRLFRGKRLSLYCLYISEYPPVDEWENVKQNELTNHTQTAIHYLDDDHKMDRVNALYEELGLGMQVPDLSLEINEHEAEVQVHYMKQLTAANQRKKKREGEALFTFGKPILTYVLLALNVLVYLFIEYKGSSTSITTLIEYGAKYNPAIVDGEWWRILSSMFLHIGTLHLLMNMLALYYLGTAVERIYGTLRFTSIYFLAGIFGGLASFMLNPQVAAGASGAIFGLFGALLYFGVHYKRLFFRTMGYNLIFVIGINLAFGILVPQVDNGAHMGGLLGGFIASAICNLPKKKQWGFQSLAAVAYTLAIVVMIFLGIQQTDEESYALIQVQQSQELNEQQNFQKAIDLTNEALDKPGDFEAELLFNRSYAYTQTGQLNQAQKDLEQVIELDPEFAEAHYNLALIYRQMGKIDKSGRHADEAARLKPDNEQFQELNQSFNQ</sequence>
<evidence type="ECO:0000313" key="10">
    <source>
        <dbReference type="EMBL" id="UOR12311.1"/>
    </source>
</evidence>
<evidence type="ECO:0000256" key="7">
    <source>
        <dbReference type="PROSITE-ProRule" id="PRU00339"/>
    </source>
</evidence>
<comment type="similarity">
    <text evidence="2">Belongs to the peptidase S54 family.</text>
</comment>
<feature type="transmembrane region" description="Helical" evidence="8">
    <location>
        <begin position="235"/>
        <end position="255"/>
    </location>
</feature>
<evidence type="ECO:0000256" key="8">
    <source>
        <dbReference type="SAM" id="Phobius"/>
    </source>
</evidence>
<dbReference type="PANTHER" id="PTHR43731:SF14">
    <property type="entry name" value="PRESENILIN-ASSOCIATED RHOMBOID-LIKE PROTEIN, MITOCHONDRIAL"/>
    <property type="match status" value="1"/>
</dbReference>
<dbReference type="PROSITE" id="PS50005">
    <property type="entry name" value="TPR"/>
    <property type="match status" value="2"/>
</dbReference>
<dbReference type="SUPFAM" id="SSF48452">
    <property type="entry name" value="TPR-like"/>
    <property type="match status" value="1"/>
</dbReference>
<feature type="repeat" description="TPR" evidence="7">
    <location>
        <begin position="433"/>
        <end position="466"/>
    </location>
</feature>
<accession>A0ABY4HBN9</accession>
<keyword evidence="6 8" id="KW-0472">Membrane</keyword>
<feature type="transmembrane region" description="Helical" evidence="8">
    <location>
        <begin position="267"/>
        <end position="285"/>
    </location>
</feature>
<proteinExistence type="inferred from homology"/>
<evidence type="ECO:0000313" key="11">
    <source>
        <dbReference type="Proteomes" id="UP000830326"/>
    </source>
</evidence>
<evidence type="ECO:0000256" key="3">
    <source>
        <dbReference type="ARBA" id="ARBA00022692"/>
    </source>
</evidence>
<keyword evidence="10" id="KW-0645">Protease</keyword>
<evidence type="ECO:0000256" key="4">
    <source>
        <dbReference type="ARBA" id="ARBA00022801"/>
    </source>
</evidence>
<dbReference type="SMART" id="SM00028">
    <property type="entry name" value="TPR"/>
    <property type="match status" value="3"/>
</dbReference>
<feature type="transmembrane region" description="Helical" evidence="8">
    <location>
        <begin position="368"/>
        <end position="389"/>
    </location>
</feature>
<keyword evidence="11" id="KW-1185">Reference proteome</keyword>
<dbReference type="InterPro" id="IPR050925">
    <property type="entry name" value="Rhomboid_protease_S54"/>
</dbReference>